<evidence type="ECO:0008006" key="4">
    <source>
        <dbReference type="Google" id="ProtNLM"/>
    </source>
</evidence>
<keyword evidence="1" id="KW-1133">Transmembrane helix</keyword>
<accession>A0AAN5HXE6</accession>
<dbReference type="Proteomes" id="UP001328107">
    <property type="component" value="Unassembled WGS sequence"/>
</dbReference>
<sequence>MTQGMIMADYCLTDGSCNVRMAVGMLIISSIFIGCGAFMSYASANIVQFLHNTKLKSANSIRLQRKLFVLLCAQTVIPLMLLYTPCILNLGLPLIGIDSTLSADLTPLSLSLFLPVDGLATIFLMKDYRRAALELICC</sequence>
<evidence type="ECO:0000256" key="1">
    <source>
        <dbReference type="SAM" id="Phobius"/>
    </source>
</evidence>
<dbReference type="PANTHER" id="PTHR22943">
    <property type="entry name" value="7-TRANSMEMBRANE DOMAIN RECEPTOR C.ELEGANS"/>
    <property type="match status" value="1"/>
</dbReference>
<dbReference type="PANTHER" id="PTHR22943:SF248">
    <property type="entry name" value="SEVEN TM RECEPTOR"/>
    <property type="match status" value="1"/>
</dbReference>
<dbReference type="AlphaFoldDB" id="A0AAN5HXE6"/>
<protein>
    <recommendedName>
        <fullName evidence="4">G protein-coupled receptor</fullName>
    </recommendedName>
</protein>
<gene>
    <name evidence="2" type="ORF">PMAYCL1PPCAC_14954</name>
</gene>
<feature type="non-terminal residue" evidence="2">
    <location>
        <position position="138"/>
    </location>
</feature>
<reference evidence="3" key="1">
    <citation type="submission" date="2022-10" db="EMBL/GenBank/DDBJ databases">
        <title>Genome assembly of Pristionchus species.</title>
        <authorList>
            <person name="Yoshida K."/>
            <person name="Sommer R.J."/>
        </authorList>
    </citation>
    <scope>NUCLEOTIDE SEQUENCE [LARGE SCALE GENOMIC DNA]</scope>
    <source>
        <strain evidence="3">RS5460</strain>
    </source>
</reference>
<evidence type="ECO:0000313" key="2">
    <source>
        <dbReference type="EMBL" id="GMR44759.1"/>
    </source>
</evidence>
<name>A0AAN5HXE6_9BILA</name>
<comment type="caution">
    <text evidence="2">The sequence shown here is derived from an EMBL/GenBank/DDBJ whole genome shotgun (WGS) entry which is preliminary data.</text>
</comment>
<keyword evidence="1" id="KW-0812">Transmembrane</keyword>
<dbReference type="InterPro" id="IPR019428">
    <property type="entry name" value="7TM_GPCR_serpentine_rcpt_Str"/>
</dbReference>
<dbReference type="SUPFAM" id="SSF81321">
    <property type="entry name" value="Family A G protein-coupled receptor-like"/>
    <property type="match status" value="1"/>
</dbReference>
<keyword evidence="1" id="KW-0472">Membrane</keyword>
<organism evidence="2 3">
    <name type="scientific">Pristionchus mayeri</name>
    <dbReference type="NCBI Taxonomy" id="1317129"/>
    <lineage>
        <taxon>Eukaryota</taxon>
        <taxon>Metazoa</taxon>
        <taxon>Ecdysozoa</taxon>
        <taxon>Nematoda</taxon>
        <taxon>Chromadorea</taxon>
        <taxon>Rhabditida</taxon>
        <taxon>Rhabditina</taxon>
        <taxon>Diplogasteromorpha</taxon>
        <taxon>Diplogasteroidea</taxon>
        <taxon>Neodiplogasteridae</taxon>
        <taxon>Pristionchus</taxon>
    </lineage>
</organism>
<feature type="transmembrane region" description="Helical" evidence="1">
    <location>
        <begin position="22"/>
        <end position="47"/>
    </location>
</feature>
<dbReference type="Pfam" id="PF10326">
    <property type="entry name" value="7TM_GPCR_Str"/>
    <property type="match status" value="1"/>
</dbReference>
<evidence type="ECO:0000313" key="3">
    <source>
        <dbReference type="Proteomes" id="UP001328107"/>
    </source>
</evidence>
<feature type="transmembrane region" description="Helical" evidence="1">
    <location>
        <begin position="67"/>
        <end position="85"/>
    </location>
</feature>
<keyword evidence="3" id="KW-1185">Reference proteome</keyword>
<feature type="transmembrane region" description="Helical" evidence="1">
    <location>
        <begin position="105"/>
        <end position="125"/>
    </location>
</feature>
<proteinExistence type="predicted"/>
<dbReference type="EMBL" id="BTRK01000004">
    <property type="protein sequence ID" value="GMR44759.1"/>
    <property type="molecule type" value="Genomic_DNA"/>
</dbReference>